<gene>
    <name evidence="3" type="ORF">ONB1V03_LOCUS10467</name>
</gene>
<feature type="region of interest" description="Disordered" evidence="1">
    <location>
        <begin position="512"/>
        <end position="598"/>
    </location>
</feature>
<dbReference type="GO" id="GO:0043113">
    <property type="term" value="P:receptor clustering"/>
    <property type="evidence" value="ECO:0007669"/>
    <property type="project" value="TreeGrafter"/>
</dbReference>
<dbReference type="InterPro" id="IPR036034">
    <property type="entry name" value="PDZ_sf"/>
</dbReference>
<proteinExistence type="predicted"/>
<dbReference type="Gene3D" id="2.30.42.10">
    <property type="match status" value="3"/>
</dbReference>
<accession>A0A7R9M5Q4</accession>
<feature type="domain" description="PDZ" evidence="2">
    <location>
        <begin position="30"/>
        <end position="118"/>
    </location>
</feature>
<dbReference type="GO" id="GO:0098887">
    <property type="term" value="P:neurotransmitter receptor transport, endosome to postsynaptic membrane"/>
    <property type="evidence" value="ECO:0007669"/>
    <property type="project" value="TreeGrafter"/>
</dbReference>
<dbReference type="SUPFAM" id="SSF50156">
    <property type="entry name" value="PDZ domain-like"/>
    <property type="match status" value="3"/>
</dbReference>
<feature type="compositionally biased region" description="Low complexity" evidence="1">
    <location>
        <begin position="665"/>
        <end position="682"/>
    </location>
</feature>
<dbReference type="GO" id="GO:0019901">
    <property type="term" value="F:protein kinase binding"/>
    <property type="evidence" value="ECO:0007669"/>
    <property type="project" value="TreeGrafter"/>
</dbReference>
<name>A0A7R9M5Q4_9ACAR</name>
<feature type="compositionally biased region" description="Polar residues" evidence="1">
    <location>
        <begin position="566"/>
        <end position="577"/>
    </location>
</feature>
<dbReference type="Pfam" id="PF00595">
    <property type="entry name" value="PDZ"/>
    <property type="match status" value="3"/>
</dbReference>
<organism evidence="3">
    <name type="scientific">Oppiella nova</name>
    <dbReference type="NCBI Taxonomy" id="334625"/>
    <lineage>
        <taxon>Eukaryota</taxon>
        <taxon>Metazoa</taxon>
        <taxon>Ecdysozoa</taxon>
        <taxon>Arthropoda</taxon>
        <taxon>Chelicerata</taxon>
        <taxon>Arachnida</taxon>
        <taxon>Acari</taxon>
        <taxon>Acariformes</taxon>
        <taxon>Sarcoptiformes</taxon>
        <taxon>Oribatida</taxon>
        <taxon>Brachypylina</taxon>
        <taxon>Oppioidea</taxon>
        <taxon>Oppiidae</taxon>
        <taxon>Oppiella</taxon>
    </lineage>
</organism>
<evidence type="ECO:0000259" key="2">
    <source>
        <dbReference type="PROSITE" id="PS50106"/>
    </source>
</evidence>
<dbReference type="Proteomes" id="UP000728032">
    <property type="component" value="Unassembled WGS sequence"/>
</dbReference>
<protein>
    <recommendedName>
        <fullName evidence="2">PDZ domain-containing protein</fullName>
    </recommendedName>
</protein>
<reference evidence="3" key="1">
    <citation type="submission" date="2020-11" db="EMBL/GenBank/DDBJ databases">
        <authorList>
            <person name="Tran Van P."/>
        </authorList>
    </citation>
    <scope>NUCLEOTIDE SEQUENCE</scope>
</reference>
<feature type="region of interest" description="Disordered" evidence="1">
    <location>
        <begin position="1006"/>
        <end position="1043"/>
    </location>
</feature>
<dbReference type="EMBL" id="CAJPVJ010007133">
    <property type="protein sequence ID" value="CAG2171001.1"/>
    <property type="molecule type" value="Genomic_DNA"/>
</dbReference>
<dbReference type="PROSITE" id="PS50106">
    <property type="entry name" value="PDZ"/>
    <property type="match status" value="3"/>
</dbReference>
<keyword evidence="4" id="KW-1185">Reference proteome</keyword>
<evidence type="ECO:0000256" key="1">
    <source>
        <dbReference type="SAM" id="MobiDB-lite"/>
    </source>
</evidence>
<dbReference type="GO" id="GO:0045211">
    <property type="term" value="C:postsynaptic membrane"/>
    <property type="evidence" value="ECO:0007669"/>
    <property type="project" value="TreeGrafter"/>
</dbReference>
<feature type="domain" description="PDZ" evidence="2">
    <location>
        <begin position="317"/>
        <end position="408"/>
    </location>
</feature>
<dbReference type="GO" id="GO:0098968">
    <property type="term" value="P:neurotransmitter receptor transport postsynaptic membrane to endosome"/>
    <property type="evidence" value="ECO:0007669"/>
    <property type="project" value="TreeGrafter"/>
</dbReference>
<feature type="region of interest" description="Disordered" evidence="1">
    <location>
        <begin position="163"/>
        <end position="188"/>
    </location>
</feature>
<evidence type="ECO:0000313" key="3">
    <source>
        <dbReference type="EMBL" id="CAD7653814.1"/>
    </source>
</evidence>
<feature type="non-terminal residue" evidence="3">
    <location>
        <position position="1043"/>
    </location>
</feature>
<dbReference type="InterPro" id="IPR050614">
    <property type="entry name" value="Synaptic_Scaffolding_LAP-MAGUK"/>
</dbReference>
<dbReference type="SMART" id="SM00228">
    <property type="entry name" value="PDZ"/>
    <property type="match status" value="3"/>
</dbReference>
<dbReference type="GO" id="GO:0045197">
    <property type="term" value="P:establishment or maintenance of epithelial cell apical/basal polarity"/>
    <property type="evidence" value="ECO:0007669"/>
    <property type="project" value="TreeGrafter"/>
</dbReference>
<dbReference type="FunFam" id="2.30.42.10:FF:000064">
    <property type="entry name" value="protein lap4 isoform X1"/>
    <property type="match status" value="1"/>
</dbReference>
<evidence type="ECO:0000313" key="4">
    <source>
        <dbReference type="Proteomes" id="UP000728032"/>
    </source>
</evidence>
<dbReference type="GO" id="GO:0016323">
    <property type="term" value="C:basolateral plasma membrane"/>
    <property type="evidence" value="ECO:0007669"/>
    <property type="project" value="TreeGrafter"/>
</dbReference>
<dbReference type="OrthoDB" id="2187496at2759"/>
<feature type="compositionally biased region" description="Low complexity" evidence="1">
    <location>
        <begin position="699"/>
        <end position="723"/>
    </location>
</feature>
<dbReference type="EMBL" id="OC921958">
    <property type="protein sequence ID" value="CAD7653814.1"/>
    <property type="molecule type" value="Genomic_DNA"/>
</dbReference>
<feature type="compositionally biased region" description="Polar residues" evidence="1">
    <location>
        <begin position="586"/>
        <end position="598"/>
    </location>
</feature>
<dbReference type="GO" id="GO:0005912">
    <property type="term" value="C:adherens junction"/>
    <property type="evidence" value="ECO:0007669"/>
    <property type="project" value="TreeGrafter"/>
</dbReference>
<feature type="domain" description="PDZ" evidence="2">
    <location>
        <begin position="415"/>
        <end position="503"/>
    </location>
</feature>
<dbReference type="GO" id="GO:0098609">
    <property type="term" value="P:cell-cell adhesion"/>
    <property type="evidence" value="ECO:0007669"/>
    <property type="project" value="TreeGrafter"/>
</dbReference>
<dbReference type="PANTHER" id="PTHR23119">
    <property type="entry name" value="DISCS LARGE"/>
    <property type="match status" value="1"/>
</dbReference>
<dbReference type="AlphaFoldDB" id="A0A7R9M5Q4"/>
<feature type="region of interest" description="Disordered" evidence="1">
    <location>
        <begin position="656"/>
        <end position="839"/>
    </location>
</feature>
<dbReference type="GO" id="GO:0014069">
    <property type="term" value="C:postsynaptic density"/>
    <property type="evidence" value="ECO:0007669"/>
    <property type="project" value="TreeGrafter"/>
</dbReference>
<feature type="compositionally biased region" description="Polar residues" evidence="1">
    <location>
        <begin position="1027"/>
        <end position="1043"/>
    </location>
</feature>
<feature type="compositionally biased region" description="Low complexity" evidence="1">
    <location>
        <begin position="549"/>
        <end position="560"/>
    </location>
</feature>
<feature type="compositionally biased region" description="Polar residues" evidence="1">
    <location>
        <begin position="683"/>
        <end position="695"/>
    </location>
</feature>
<dbReference type="InterPro" id="IPR001478">
    <property type="entry name" value="PDZ"/>
</dbReference>
<dbReference type="CDD" id="cd06701">
    <property type="entry name" value="PDZ4_Scribble-like"/>
    <property type="match status" value="1"/>
</dbReference>
<sequence length="1043" mass="112192">PTPGVHRQTSIGAASQPQTPDYDLNRQIIYTTLIRKEGSLGFSIAGGIGGTPYKEGSEGVHVSNIVEGGAAHRDGKLSVGDRVLSINGADVEHLTHEQVVAMLTGVDRFVRLVVEHEGSDTSPKMYGMGRPYTGLYASSYMANRPSYTGSYRRPTLGSVSSLVGDGTDAKSAPVTPTTAHSPGARPQHSIYTKLPGLRNNDAVVMGARSSATLPANHTVTTTTSAKRLSSSTSDGPLLSVTIQKPELVSKFDCPLEAQFPAAPTGVGVFTEVITKTTYTENVVTRVTNNILSLPPIEEVSLPSQAAAVSNPHPPPLTVTLIKSEERNLGLSIIGGSDHSCHPFGGSEPGIFVSKVVADGPAHRTGKIRIGDRLIAVNGVDVSKATHNEAVGALLRPAKELMLTIRHEPLPIGWKELIIHKLPTEKLGMNVKGGATGQPGNPMDKDDEGVFISKINANGAAARDGRLRPGMRIIEVNETSLLGATHQESVHALRNAGNKIVLLVCDGYDTADTPQKRVSGVPETPTPTSPTAKSFKSFASPDREEDDVFTATPAPKQTPPADRVVMNNVSELSTSGSAPSRVEPVVNESSSRSRIPVPTSNALANNADMLLTESDRDVNQKVIEVVKAAEQLSKQTTNQTTSQASKEQKTTTVIMKKHNVNTGSGVATTPPTITPPVSTRVTTKSPIPTNPSSRASTPARDSPSPGSTPRSRSSTPIKTRTPSPILKISPLKGWAHDQESGSPTSPMLDPYQTSKIPGAKPPKPDKPPKPRSLALMSQQKSDESPEWLTFSEKKRRFEQGLRSSTTTTMSTGAGGDATTESKSSSASMNTRNESYSESKRFSYLSADELERLREEETKKFASLSEEQIKSLMSMAEEDDDDEDETGELIDQFVSEQTADTVVDEDGRRVFRTAKSERRYRERVRKIGGGVDPEQELLEEQLQHMTPNQRRVYEAEKRRLWREARLQSLEGDRSLMRESIAKAKEASAAEHLSDGSPKLRVIDIDIDVHNTSDKSNRSTGSSDGDRQYSPGSAGTASPTSPQHIK</sequence>
<feature type="compositionally biased region" description="Polar residues" evidence="1">
    <location>
        <begin position="819"/>
        <end position="832"/>
    </location>
</feature>
<feature type="region of interest" description="Disordered" evidence="1">
    <location>
        <begin position="632"/>
        <end position="651"/>
    </location>
</feature>
<dbReference type="PANTHER" id="PTHR23119:SF44">
    <property type="entry name" value="PROTEIN LAP4"/>
    <property type="match status" value="1"/>
</dbReference>